<evidence type="ECO:0000256" key="2">
    <source>
        <dbReference type="ARBA" id="ARBA00022827"/>
    </source>
</evidence>
<dbReference type="PROSITE" id="PS51645">
    <property type="entry name" value="PHR_CRY_ALPHA_BETA"/>
    <property type="match status" value="1"/>
</dbReference>
<evidence type="ECO:0000256" key="1">
    <source>
        <dbReference type="ARBA" id="ARBA00022630"/>
    </source>
</evidence>
<dbReference type="EMBL" id="SDPP02000001">
    <property type="protein sequence ID" value="KAA1379703.1"/>
    <property type="molecule type" value="Genomic_DNA"/>
</dbReference>
<evidence type="ECO:0000256" key="4">
    <source>
        <dbReference type="PIRSR" id="PIRSR602081-1"/>
    </source>
</evidence>
<evidence type="ECO:0000259" key="6">
    <source>
        <dbReference type="PROSITE" id="PS51645"/>
    </source>
</evidence>
<keyword evidence="8" id="KW-1185">Reference proteome</keyword>
<dbReference type="InterPro" id="IPR006050">
    <property type="entry name" value="DNA_photolyase_N"/>
</dbReference>
<evidence type="ECO:0000256" key="3">
    <source>
        <dbReference type="ARBA" id="ARBA00022991"/>
    </source>
</evidence>
<dbReference type="InterPro" id="IPR005101">
    <property type="entry name" value="Cryptochr/Photolyase_FAD-bd"/>
</dbReference>
<dbReference type="GO" id="GO:0003677">
    <property type="term" value="F:DNA binding"/>
    <property type="evidence" value="ECO:0007669"/>
    <property type="project" value="TreeGrafter"/>
</dbReference>
<dbReference type="Pfam" id="PF03441">
    <property type="entry name" value="FAD_binding_7"/>
    <property type="match status" value="1"/>
</dbReference>
<dbReference type="PRINTS" id="PR00147">
    <property type="entry name" value="DNAPHOTLYASE"/>
</dbReference>
<dbReference type="GO" id="GO:0006950">
    <property type="term" value="P:response to stress"/>
    <property type="evidence" value="ECO:0007669"/>
    <property type="project" value="UniProtKB-ARBA"/>
</dbReference>
<gene>
    <name evidence="7" type="ORF">ESP62_000325</name>
</gene>
<dbReference type="GO" id="GO:0003904">
    <property type="term" value="F:deoxyribodipyrimidine photo-lyase activity"/>
    <property type="evidence" value="ECO:0007669"/>
    <property type="project" value="TreeGrafter"/>
</dbReference>
<feature type="binding site" evidence="4">
    <location>
        <begin position="357"/>
        <end position="359"/>
    </location>
    <ligand>
        <name>FAD</name>
        <dbReference type="ChEBI" id="CHEBI:57692"/>
    </ligand>
</feature>
<comment type="cofactor">
    <cofactor evidence="4">
        <name>FAD</name>
        <dbReference type="ChEBI" id="CHEBI:57692"/>
    </cofactor>
    <text evidence="4">Binds 1 FAD per subunit.</text>
</comment>
<dbReference type="PANTHER" id="PTHR11455">
    <property type="entry name" value="CRYPTOCHROME"/>
    <property type="match status" value="1"/>
</dbReference>
<dbReference type="PROSITE" id="PS00394">
    <property type="entry name" value="DNA_PHOTOLYASES_1_1"/>
    <property type="match status" value="1"/>
</dbReference>
<protein>
    <submittedName>
        <fullName evidence="7">Deoxyribodipyrimidine photo-lyase</fullName>
    </submittedName>
</protein>
<dbReference type="Gene3D" id="1.10.579.10">
    <property type="entry name" value="DNA Cyclobutane Dipyrimidine Photolyase, subunit A, domain 3"/>
    <property type="match status" value="1"/>
</dbReference>
<keyword evidence="2 4" id="KW-0274">FAD</keyword>
<dbReference type="GO" id="GO:0009416">
    <property type="term" value="P:response to light stimulus"/>
    <property type="evidence" value="ECO:0007669"/>
    <property type="project" value="TreeGrafter"/>
</dbReference>
<dbReference type="Gene3D" id="1.25.40.80">
    <property type="match status" value="1"/>
</dbReference>
<proteinExistence type="inferred from homology"/>
<dbReference type="InterPro" id="IPR036155">
    <property type="entry name" value="Crypto/Photolyase_N_sf"/>
</dbReference>
<dbReference type="Gene3D" id="3.40.50.620">
    <property type="entry name" value="HUPs"/>
    <property type="match status" value="1"/>
</dbReference>
<dbReference type="PANTHER" id="PTHR11455:SF9">
    <property type="entry name" value="CRYPTOCHROME CIRCADIAN CLOCK 5 ISOFORM X1"/>
    <property type="match status" value="1"/>
</dbReference>
<evidence type="ECO:0000313" key="8">
    <source>
        <dbReference type="Proteomes" id="UP001515100"/>
    </source>
</evidence>
<organism evidence="7 8">
    <name type="scientific">Aeromicrobium fastidiosum</name>
    <dbReference type="NCBI Taxonomy" id="52699"/>
    <lineage>
        <taxon>Bacteria</taxon>
        <taxon>Bacillati</taxon>
        <taxon>Actinomycetota</taxon>
        <taxon>Actinomycetes</taxon>
        <taxon>Propionibacteriales</taxon>
        <taxon>Nocardioidaceae</taxon>
        <taxon>Aeromicrobium</taxon>
    </lineage>
</organism>
<dbReference type="OrthoDB" id="9772484at2"/>
<dbReference type="Proteomes" id="UP001515100">
    <property type="component" value="Unassembled WGS sequence"/>
</dbReference>
<dbReference type="Pfam" id="PF00875">
    <property type="entry name" value="DNA_photolyase"/>
    <property type="match status" value="1"/>
</dbReference>
<dbReference type="GO" id="GO:0006139">
    <property type="term" value="P:nucleobase-containing compound metabolic process"/>
    <property type="evidence" value="ECO:0007669"/>
    <property type="project" value="UniProtKB-ARBA"/>
</dbReference>
<dbReference type="RefSeq" id="WP_129179464.1">
    <property type="nucleotide sequence ID" value="NZ_JAGIOG010000001.1"/>
</dbReference>
<comment type="similarity">
    <text evidence="5">Belongs to the DNA photolyase family.</text>
</comment>
<dbReference type="InterPro" id="IPR036134">
    <property type="entry name" value="Crypto/Photolyase_FAD-like_sf"/>
</dbReference>
<accession>A0A641AR70</accession>
<dbReference type="InterPro" id="IPR018394">
    <property type="entry name" value="DNA_photolyase_1_CS_C"/>
</dbReference>
<keyword evidence="1 4" id="KW-0285">Flavoprotein</keyword>
<keyword evidence="3 5" id="KW-0157">Chromophore</keyword>
<comment type="caution">
    <text evidence="7">The sequence shown here is derived from an EMBL/GenBank/DDBJ whole genome shotgun (WGS) entry which is preliminary data.</text>
</comment>
<dbReference type="SUPFAM" id="SSF52425">
    <property type="entry name" value="Cryptochrome/photolyase, N-terminal domain"/>
    <property type="match status" value="1"/>
</dbReference>
<dbReference type="InterPro" id="IPR014729">
    <property type="entry name" value="Rossmann-like_a/b/a_fold"/>
</dbReference>
<feature type="binding site" evidence="4">
    <location>
        <position position="213"/>
    </location>
    <ligand>
        <name>FAD</name>
        <dbReference type="ChEBI" id="CHEBI:57692"/>
    </ligand>
</feature>
<dbReference type="InterPro" id="IPR002081">
    <property type="entry name" value="Cryptochrome/DNA_photolyase_1"/>
</dbReference>
<dbReference type="SUPFAM" id="SSF48173">
    <property type="entry name" value="Cryptochrome/photolyase FAD-binding domain"/>
    <property type="match status" value="1"/>
</dbReference>
<dbReference type="AlphaFoldDB" id="A0A641AR70"/>
<dbReference type="GO" id="GO:0071949">
    <property type="term" value="F:FAD binding"/>
    <property type="evidence" value="ECO:0007669"/>
    <property type="project" value="TreeGrafter"/>
</dbReference>
<feature type="binding site" evidence="4">
    <location>
        <position position="257"/>
    </location>
    <ligand>
        <name>FAD</name>
        <dbReference type="ChEBI" id="CHEBI:57692"/>
    </ligand>
</feature>
<sequence>MGPVPTSVICFRSDFRLNDNPALREAIDAGPDGVVPMFVLDEHYWGPNGRTRLAYLMALLRDLDERVGGLTVVKGKPEEVVPQVALAVGAGSVHVAADYGPYEKGRDERVEQALADDDVALVRTGSSYAVAPGRVTKGDGTPYRVFTPFHRAWQEHGWRAPAPGVRSVPWIRADVRTTEIPDVDPPEGVTLPPLGEEAARRQWHAYLDHVDDYDDVRDLPGRDATSRMSVHLKWGTIHPRTMLADLAERGTKGAEAYARELAFREFYADVVHHRPDTLDGYYDKRFEAMDYDEPGDDLQAWKDGRTGFPIVDAGMRQLLAEGFMHNRVRMIVASFLVKDLHLEWTVGADHFLDLLVDADPPSNQHGWQWVAGCGTDASPYFRIFNPTSQGKKFDPDGTYVRRWVPELADVPAKHVHTPWEMDEPPADYPAPIVDHAEERAESLRRYEVVKTAG</sequence>
<feature type="domain" description="Photolyase/cryptochrome alpha/beta" evidence="6">
    <location>
        <begin position="5"/>
        <end position="130"/>
    </location>
</feature>
<evidence type="ECO:0000256" key="5">
    <source>
        <dbReference type="RuleBase" id="RU004182"/>
    </source>
</evidence>
<feature type="binding site" evidence="4">
    <location>
        <begin position="225"/>
        <end position="229"/>
    </location>
    <ligand>
        <name>FAD</name>
        <dbReference type="ChEBI" id="CHEBI:57692"/>
    </ligand>
</feature>
<name>A0A641AR70_9ACTN</name>
<evidence type="ECO:0000313" key="7">
    <source>
        <dbReference type="EMBL" id="KAA1379703.1"/>
    </source>
</evidence>
<reference evidence="7" key="1">
    <citation type="submission" date="2019-09" db="EMBL/GenBank/DDBJ databases">
        <authorList>
            <person name="Li J."/>
        </authorList>
    </citation>
    <scope>NUCLEOTIDE SEQUENCE [LARGE SCALE GENOMIC DNA]</scope>
    <source>
        <strain evidence="7">NRBC 14897</strain>
    </source>
</reference>
<feature type="binding site" evidence="4">
    <location>
        <begin position="260"/>
        <end position="267"/>
    </location>
    <ligand>
        <name>FAD</name>
        <dbReference type="ChEBI" id="CHEBI:57692"/>
    </ligand>
</feature>